<accession>A0A1Y5QCF1</accession>
<gene>
    <name evidence="1" type="ORF">STPYR_12797</name>
</gene>
<dbReference type="Pfam" id="PF23140">
    <property type="entry name" value="Gp80"/>
    <property type="match status" value="1"/>
</dbReference>
<organism evidence="1">
    <name type="scientific">uncultured Stenotrophomonas sp</name>
    <dbReference type="NCBI Taxonomy" id="165438"/>
    <lineage>
        <taxon>Bacteria</taxon>
        <taxon>Pseudomonadati</taxon>
        <taxon>Pseudomonadota</taxon>
        <taxon>Gammaproteobacteria</taxon>
        <taxon>Lysobacterales</taxon>
        <taxon>Lysobacteraceae</taxon>
        <taxon>Stenotrophomonas</taxon>
        <taxon>environmental samples</taxon>
    </lineage>
</organism>
<dbReference type="AlphaFoldDB" id="A0A1Y5QCF1"/>
<proteinExistence type="predicted"/>
<dbReference type="InterPro" id="IPR056908">
    <property type="entry name" value="Gp80-like"/>
</dbReference>
<protein>
    <submittedName>
        <fullName evidence="1">Uncharacterized protein</fullName>
    </submittedName>
</protein>
<dbReference type="EMBL" id="FLTS01000001">
    <property type="protein sequence ID" value="SBV37854.1"/>
    <property type="molecule type" value="Genomic_DNA"/>
</dbReference>
<sequence length="139" mass="14168">MRNPMSASTAFANDLLTALFKDGYFGATYITLHTADTGAAGTQSTSETTYTGYARVQVAPADWGVTGADFSNSAAIEFPEVTGAAGDVLTHFTIGNGATGAGKVLLRGKLANPVTVAVGQELRFKIGDMTGSVSTAAPV</sequence>
<name>A0A1Y5QCF1_9GAMM</name>
<evidence type="ECO:0000313" key="1">
    <source>
        <dbReference type="EMBL" id="SBV37854.1"/>
    </source>
</evidence>
<reference evidence="1" key="1">
    <citation type="submission" date="2016-03" db="EMBL/GenBank/DDBJ databases">
        <authorList>
            <person name="Ploux O."/>
        </authorList>
    </citation>
    <scope>NUCLEOTIDE SEQUENCE</scope>
    <source>
        <strain evidence="1">UC10</strain>
    </source>
</reference>